<accession>A0AAW2EXD3</accession>
<dbReference type="AlphaFoldDB" id="A0AAW2EXD3"/>
<proteinExistence type="predicted"/>
<keyword evidence="2" id="KW-1185">Reference proteome</keyword>
<evidence type="ECO:0000313" key="2">
    <source>
        <dbReference type="Proteomes" id="UP001430953"/>
    </source>
</evidence>
<comment type="caution">
    <text evidence="1">The sequence shown here is derived from an EMBL/GenBank/DDBJ whole genome shotgun (WGS) entry which is preliminary data.</text>
</comment>
<gene>
    <name evidence="1" type="ORF">PUN28_015168</name>
</gene>
<protein>
    <submittedName>
        <fullName evidence="1">Uncharacterized protein</fullName>
    </submittedName>
</protein>
<name>A0AAW2EXD3_9HYME</name>
<evidence type="ECO:0000313" key="1">
    <source>
        <dbReference type="EMBL" id="KAL0108433.1"/>
    </source>
</evidence>
<reference evidence="1 2" key="1">
    <citation type="submission" date="2023-03" db="EMBL/GenBank/DDBJ databases">
        <title>High recombination rates correlate with genetic variation in Cardiocondyla obscurior ants.</title>
        <authorList>
            <person name="Errbii M."/>
        </authorList>
    </citation>
    <scope>NUCLEOTIDE SEQUENCE [LARGE SCALE GENOMIC DNA]</scope>
    <source>
        <strain evidence="1">Alpha-2009</strain>
        <tissue evidence="1">Whole body</tissue>
    </source>
</reference>
<organism evidence="1 2">
    <name type="scientific">Cardiocondyla obscurior</name>
    <dbReference type="NCBI Taxonomy" id="286306"/>
    <lineage>
        <taxon>Eukaryota</taxon>
        <taxon>Metazoa</taxon>
        <taxon>Ecdysozoa</taxon>
        <taxon>Arthropoda</taxon>
        <taxon>Hexapoda</taxon>
        <taxon>Insecta</taxon>
        <taxon>Pterygota</taxon>
        <taxon>Neoptera</taxon>
        <taxon>Endopterygota</taxon>
        <taxon>Hymenoptera</taxon>
        <taxon>Apocrita</taxon>
        <taxon>Aculeata</taxon>
        <taxon>Formicoidea</taxon>
        <taxon>Formicidae</taxon>
        <taxon>Myrmicinae</taxon>
        <taxon>Cardiocondyla</taxon>
    </lineage>
</organism>
<dbReference type="Proteomes" id="UP001430953">
    <property type="component" value="Unassembled WGS sequence"/>
</dbReference>
<sequence>MFAKTVRNYYLNPIKCDKADKVIRGGTRPRYVSHTCTCRQFPRHFSDIPRHTAVLSASAYRQRKRIANDVRNKTKKTESVMEISLTWNIINK</sequence>
<dbReference type="EMBL" id="JADYXP020000016">
    <property type="protein sequence ID" value="KAL0108433.1"/>
    <property type="molecule type" value="Genomic_DNA"/>
</dbReference>